<accession>A0AAJ0BSZ0</accession>
<reference evidence="2" key="1">
    <citation type="submission" date="2023-06" db="EMBL/GenBank/DDBJ databases">
        <title>Genome-scale phylogeny and comparative genomics of the fungal order Sordariales.</title>
        <authorList>
            <consortium name="Lawrence Berkeley National Laboratory"/>
            <person name="Hensen N."/>
            <person name="Bonometti L."/>
            <person name="Westerberg I."/>
            <person name="Brannstrom I.O."/>
            <person name="Guillou S."/>
            <person name="Cros-Aarteil S."/>
            <person name="Calhoun S."/>
            <person name="Haridas S."/>
            <person name="Kuo A."/>
            <person name="Mondo S."/>
            <person name="Pangilinan J."/>
            <person name="Riley R."/>
            <person name="Labutti K."/>
            <person name="Andreopoulos B."/>
            <person name="Lipzen A."/>
            <person name="Chen C."/>
            <person name="Yanf M."/>
            <person name="Daum C."/>
            <person name="Ng V."/>
            <person name="Clum A."/>
            <person name="Steindorff A."/>
            <person name="Ohm R."/>
            <person name="Martin F."/>
            <person name="Silar P."/>
            <person name="Natvig D."/>
            <person name="Lalanne C."/>
            <person name="Gautier V."/>
            <person name="Ament-Velasquez S.L."/>
            <person name="Kruys A."/>
            <person name="Hutchinson M.I."/>
            <person name="Powell A.J."/>
            <person name="Barry K."/>
            <person name="Miller A.N."/>
            <person name="Grigoriev I.V."/>
            <person name="Debuchy R."/>
            <person name="Gladieux P."/>
            <person name="Thoren M.H."/>
            <person name="Johannesson H."/>
        </authorList>
    </citation>
    <scope>NUCLEOTIDE SEQUENCE</scope>
    <source>
        <strain evidence="2">8032-3</strain>
    </source>
</reference>
<protein>
    <submittedName>
        <fullName evidence="2">Uncharacterized protein</fullName>
    </submittedName>
</protein>
<dbReference type="GeneID" id="85313491"/>
<feature type="region of interest" description="Disordered" evidence="1">
    <location>
        <begin position="34"/>
        <end position="80"/>
    </location>
</feature>
<organism evidence="2 3">
    <name type="scientific">Phialemonium atrogriseum</name>
    <dbReference type="NCBI Taxonomy" id="1093897"/>
    <lineage>
        <taxon>Eukaryota</taxon>
        <taxon>Fungi</taxon>
        <taxon>Dikarya</taxon>
        <taxon>Ascomycota</taxon>
        <taxon>Pezizomycotina</taxon>
        <taxon>Sordariomycetes</taxon>
        <taxon>Sordariomycetidae</taxon>
        <taxon>Cephalothecales</taxon>
        <taxon>Cephalothecaceae</taxon>
        <taxon>Phialemonium</taxon>
    </lineage>
</organism>
<gene>
    <name evidence="2" type="ORF">QBC33DRAFT_563698</name>
</gene>
<dbReference type="EMBL" id="MU839036">
    <property type="protein sequence ID" value="KAK1762529.1"/>
    <property type="molecule type" value="Genomic_DNA"/>
</dbReference>
<comment type="caution">
    <text evidence="2">The sequence shown here is derived from an EMBL/GenBank/DDBJ whole genome shotgun (WGS) entry which is preliminary data.</text>
</comment>
<sequence length="206" mass="22870">MTLRRLLSPVARLTGDEMESGLGRQVQRALAQGFLGPAPRAAPPPVSHAGRAVSGERAVGRDGHPAASPRQRAASDPAVESLIPRTKRRWAQLVERENGERGVVIWDFLVQGEYRASMQAVLLEELTNREFMIEYKAGGWDETQDSVGPKEVLKWNTMVEALQEPKEDRIGKDMTGQSAGIGVYAKTLILLEDGDEELRKRLQFLR</sequence>
<proteinExistence type="predicted"/>
<dbReference type="RefSeq" id="XP_060278742.1">
    <property type="nucleotide sequence ID" value="XM_060430304.1"/>
</dbReference>
<keyword evidence="3" id="KW-1185">Reference proteome</keyword>
<evidence type="ECO:0000256" key="1">
    <source>
        <dbReference type="SAM" id="MobiDB-lite"/>
    </source>
</evidence>
<dbReference type="Proteomes" id="UP001244011">
    <property type="component" value="Unassembled WGS sequence"/>
</dbReference>
<evidence type="ECO:0000313" key="3">
    <source>
        <dbReference type="Proteomes" id="UP001244011"/>
    </source>
</evidence>
<dbReference type="AlphaFoldDB" id="A0AAJ0BSZ0"/>
<name>A0AAJ0BSZ0_9PEZI</name>
<evidence type="ECO:0000313" key="2">
    <source>
        <dbReference type="EMBL" id="KAK1762529.1"/>
    </source>
</evidence>